<gene>
    <name evidence="1" type="ORF">ACG04Q_17380</name>
</gene>
<evidence type="ECO:0000313" key="2">
    <source>
        <dbReference type="Proteomes" id="UP001606302"/>
    </source>
</evidence>
<protein>
    <submittedName>
        <fullName evidence="1">Uncharacterized protein</fullName>
    </submittedName>
</protein>
<keyword evidence="2" id="KW-1185">Reference proteome</keyword>
<accession>A0ABW7GN10</accession>
<comment type="caution">
    <text evidence="1">The sequence shown here is derived from an EMBL/GenBank/DDBJ whole genome shotgun (WGS) entry which is preliminary data.</text>
</comment>
<sequence>MSAAAETPLGQICIQVHPARAPGLDIARLAEACEAAARRTPGIRGFGVSEGEDDGAYVNLVFAAEDPLQAWPPLWAALRALAEFGTLLPDCCLGMCTGEQGWDDYRLLHHFDPDVALGEPGDGCGV</sequence>
<dbReference type="EMBL" id="JBIGHX010000006">
    <property type="protein sequence ID" value="MFG6463349.1"/>
    <property type="molecule type" value="Genomic_DNA"/>
</dbReference>
<name>A0ABW7GN10_9BURK</name>
<reference evidence="1 2" key="1">
    <citation type="submission" date="2024-08" db="EMBL/GenBank/DDBJ databases">
        <authorList>
            <person name="Lu H."/>
        </authorList>
    </citation>
    <scope>NUCLEOTIDE SEQUENCE [LARGE SCALE GENOMIC DNA]</scope>
    <source>
        <strain evidence="1 2">DXS20W</strain>
    </source>
</reference>
<evidence type="ECO:0000313" key="1">
    <source>
        <dbReference type="EMBL" id="MFG6463349.1"/>
    </source>
</evidence>
<dbReference type="RefSeq" id="WP_394512343.1">
    <property type="nucleotide sequence ID" value="NZ_JBIGHX010000006.1"/>
</dbReference>
<organism evidence="1 2">
    <name type="scientific">Pelomonas lactea</name>
    <dbReference type="NCBI Taxonomy" id="3299030"/>
    <lineage>
        <taxon>Bacteria</taxon>
        <taxon>Pseudomonadati</taxon>
        <taxon>Pseudomonadota</taxon>
        <taxon>Betaproteobacteria</taxon>
        <taxon>Burkholderiales</taxon>
        <taxon>Sphaerotilaceae</taxon>
        <taxon>Roseateles</taxon>
    </lineage>
</organism>
<proteinExistence type="predicted"/>
<dbReference type="Proteomes" id="UP001606302">
    <property type="component" value="Unassembled WGS sequence"/>
</dbReference>